<dbReference type="RefSeq" id="XP_001883626.1">
    <property type="nucleotide sequence ID" value="XM_001883591.1"/>
</dbReference>
<gene>
    <name evidence="1" type="ORF">LACBIDRAFT_302736</name>
</gene>
<dbReference type="InParanoid" id="B0DI62"/>
<organism evidence="2">
    <name type="scientific">Laccaria bicolor (strain S238N-H82 / ATCC MYA-4686)</name>
    <name type="common">Bicoloured deceiver</name>
    <name type="synonym">Laccaria laccata var. bicolor</name>
    <dbReference type="NCBI Taxonomy" id="486041"/>
    <lineage>
        <taxon>Eukaryota</taxon>
        <taxon>Fungi</taxon>
        <taxon>Dikarya</taxon>
        <taxon>Basidiomycota</taxon>
        <taxon>Agaricomycotina</taxon>
        <taxon>Agaricomycetes</taxon>
        <taxon>Agaricomycetidae</taxon>
        <taxon>Agaricales</taxon>
        <taxon>Agaricineae</taxon>
        <taxon>Hydnangiaceae</taxon>
        <taxon>Laccaria</taxon>
    </lineage>
</organism>
<keyword evidence="2" id="KW-1185">Reference proteome</keyword>
<accession>B0DI62</accession>
<dbReference type="KEGG" id="lbc:LACBIDRAFT_302736"/>
<protein>
    <submittedName>
        <fullName evidence="1">Predicted protein</fullName>
    </submittedName>
</protein>
<reference evidence="1 2" key="1">
    <citation type="journal article" date="2008" name="Nature">
        <title>The genome of Laccaria bicolor provides insights into mycorrhizal symbiosis.</title>
        <authorList>
            <person name="Martin F."/>
            <person name="Aerts A."/>
            <person name="Ahren D."/>
            <person name="Brun A."/>
            <person name="Danchin E.G.J."/>
            <person name="Duchaussoy F."/>
            <person name="Gibon J."/>
            <person name="Kohler A."/>
            <person name="Lindquist E."/>
            <person name="Pereda V."/>
            <person name="Salamov A."/>
            <person name="Shapiro H.J."/>
            <person name="Wuyts J."/>
            <person name="Blaudez D."/>
            <person name="Buee M."/>
            <person name="Brokstein P."/>
            <person name="Canbaeck B."/>
            <person name="Cohen D."/>
            <person name="Courty P.E."/>
            <person name="Coutinho P.M."/>
            <person name="Delaruelle C."/>
            <person name="Detter J.C."/>
            <person name="Deveau A."/>
            <person name="DiFazio S."/>
            <person name="Duplessis S."/>
            <person name="Fraissinet-Tachet L."/>
            <person name="Lucic E."/>
            <person name="Frey-Klett P."/>
            <person name="Fourrey C."/>
            <person name="Feussner I."/>
            <person name="Gay G."/>
            <person name="Grimwood J."/>
            <person name="Hoegger P.J."/>
            <person name="Jain P."/>
            <person name="Kilaru S."/>
            <person name="Labbe J."/>
            <person name="Lin Y.C."/>
            <person name="Legue V."/>
            <person name="Le Tacon F."/>
            <person name="Marmeisse R."/>
            <person name="Melayah D."/>
            <person name="Montanini B."/>
            <person name="Muratet M."/>
            <person name="Nehls U."/>
            <person name="Niculita-Hirzel H."/>
            <person name="Oudot-Le Secq M.P."/>
            <person name="Peter M."/>
            <person name="Quesneville H."/>
            <person name="Rajashekar B."/>
            <person name="Reich M."/>
            <person name="Rouhier N."/>
            <person name="Schmutz J."/>
            <person name="Yin T."/>
            <person name="Chalot M."/>
            <person name="Henrissat B."/>
            <person name="Kuees U."/>
            <person name="Lucas S."/>
            <person name="Van de Peer Y."/>
            <person name="Podila G.K."/>
            <person name="Polle A."/>
            <person name="Pukkila P.J."/>
            <person name="Richardson P.M."/>
            <person name="Rouze P."/>
            <person name="Sanders I.R."/>
            <person name="Stajich J.E."/>
            <person name="Tunlid A."/>
            <person name="Tuskan G."/>
            <person name="Grigoriev I.V."/>
        </authorList>
    </citation>
    <scope>NUCLEOTIDE SEQUENCE [LARGE SCALE GENOMIC DNA]</scope>
    <source>
        <strain evidence="2">S238N-H82 / ATCC MYA-4686</strain>
    </source>
</reference>
<dbReference type="AlphaFoldDB" id="B0DI62"/>
<evidence type="ECO:0000313" key="2">
    <source>
        <dbReference type="Proteomes" id="UP000001194"/>
    </source>
</evidence>
<dbReference type="GeneID" id="6079298"/>
<name>B0DI62_LACBS</name>
<dbReference type="EMBL" id="DS547112">
    <property type="protein sequence ID" value="EDR05522.1"/>
    <property type="molecule type" value="Genomic_DNA"/>
</dbReference>
<evidence type="ECO:0000313" key="1">
    <source>
        <dbReference type="EMBL" id="EDR05522.1"/>
    </source>
</evidence>
<dbReference type="Proteomes" id="UP000001194">
    <property type="component" value="Unassembled WGS sequence"/>
</dbReference>
<proteinExistence type="predicted"/>
<sequence>MEVDSDSDDYDDDEDLDFVYYDHLGDFFKKLDMSQITLAFRDFSFSKNKVSDSSMVLGQSGLTSLGNSLTTIRECPTSMDTALAIPQMWHNIINTTADIERRHLESCILRACIMWAALSLNMWVENTIDRVQSGKANKSWVNKLVSQIDNALNSKAPVGTEIILRSEDFLAQLPPTTYKWSKPRFTYDTKTVKERIKCIAHDSI</sequence>
<dbReference type="HOGENOM" id="CLU_1343470_0_0_1"/>